<gene>
    <name evidence="2" type="ORF">LCOR_07073.1</name>
</gene>
<evidence type="ECO:0000313" key="3">
    <source>
        <dbReference type="Proteomes" id="UP000027586"/>
    </source>
</evidence>
<keyword evidence="3" id="KW-1185">Reference proteome</keyword>
<dbReference type="VEuPathDB" id="FungiDB:LCOR_07073.1"/>
<dbReference type="EMBL" id="CBTN010000034">
    <property type="protein sequence ID" value="CDH55980.1"/>
    <property type="molecule type" value="Genomic_DNA"/>
</dbReference>
<evidence type="ECO:0000313" key="2">
    <source>
        <dbReference type="EMBL" id="CDH55980.1"/>
    </source>
</evidence>
<feature type="region of interest" description="Disordered" evidence="1">
    <location>
        <begin position="73"/>
        <end position="97"/>
    </location>
</feature>
<organism evidence="2 3">
    <name type="scientific">Lichtheimia corymbifera JMRC:FSU:9682</name>
    <dbReference type="NCBI Taxonomy" id="1263082"/>
    <lineage>
        <taxon>Eukaryota</taxon>
        <taxon>Fungi</taxon>
        <taxon>Fungi incertae sedis</taxon>
        <taxon>Mucoromycota</taxon>
        <taxon>Mucoromycotina</taxon>
        <taxon>Mucoromycetes</taxon>
        <taxon>Mucorales</taxon>
        <taxon>Lichtheimiaceae</taxon>
        <taxon>Lichtheimia</taxon>
    </lineage>
</organism>
<feature type="compositionally biased region" description="Low complexity" evidence="1">
    <location>
        <begin position="24"/>
        <end position="36"/>
    </location>
</feature>
<dbReference type="OrthoDB" id="2274493at2759"/>
<dbReference type="AlphaFoldDB" id="A0A068S1Y1"/>
<evidence type="ECO:0000256" key="1">
    <source>
        <dbReference type="SAM" id="MobiDB-lite"/>
    </source>
</evidence>
<sequence length="183" mass="20124">MTVVTATPIAIPTNSTSQCYTIGSNTSSSSSNTTCSPMTKKRKRSSSLHVRFCTEAPRVEYTYSQSDYDRSGLFPTITPDTQPSVSSPAPPPLAPQSAKPSMILAVSFSVVAHNDEKKGAEQVIPPTKRNKAQRRPRLTIDTSSIHGPLFFTNMTTNHKKPAVIEDNEDVIDQQTLENTRRNR</sequence>
<feature type="region of interest" description="Disordered" evidence="1">
    <location>
        <begin position="23"/>
        <end position="42"/>
    </location>
</feature>
<proteinExistence type="predicted"/>
<name>A0A068S1Y1_9FUNG</name>
<dbReference type="Proteomes" id="UP000027586">
    <property type="component" value="Unassembled WGS sequence"/>
</dbReference>
<accession>A0A068S1Y1</accession>
<reference evidence="2" key="1">
    <citation type="submission" date="2013-08" db="EMBL/GenBank/DDBJ databases">
        <title>Gene expansion shapes genome architecture in the human pathogen Lichtheimia corymbifera: an evolutionary genomics analysis in the ancient terrestrial Mucorales (Mucoromycotina).</title>
        <authorList>
            <person name="Schwartze V.U."/>
            <person name="Winter S."/>
            <person name="Shelest E."/>
            <person name="Marcet-Houben M."/>
            <person name="Horn F."/>
            <person name="Wehner S."/>
            <person name="Hoffmann K."/>
            <person name="Riege K."/>
            <person name="Sammeth M."/>
            <person name="Nowrousian M."/>
            <person name="Valiante V."/>
            <person name="Linde J."/>
            <person name="Jacobsen I.D."/>
            <person name="Marz M."/>
            <person name="Brakhage A.A."/>
            <person name="Gabaldon T."/>
            <person name="Bocker S."/>
            <person name="Voigt K."/>
        </authorList>
    </citation>
    <scope>NUCLEOTIDE SEQUENCE [LARGE SCALE GENOMIC DNA]</scope>
    <source>
        <strain evidence="2">FSU 9682</strain>
    </source>
</reference>
<protein>
    <submittedName>
        <fullName evidence="2">Uncharacterized protein</fullName>
    </submittedName>
</protein>
<comment type="caution">
    <text evidence="2">The sequence shown here is derived from an EMBL/GenBank/DDBJ whole genome shotgun (WGS) entry which is preliminary data.</text>
</comment>